<name>A0AAN9XEI1_PSOTE</name>
<dbReference type="EMBL" id="JAYMYS010000006">
    <property type="protein sequence ID" value="KAK7389277.1"/>
    <property type="molecule type" value="Genomic_DNA"/>
</dbReference>
<feature type="region of interest" description="Disordered" evidence="1">
    <location>
        <begin position="1"/>
        <end position="59"/>
    </location>
</feature>
<keyword evidence="3" id="KW-1185">Reference proteome</keyword>
<dbReference type="AlphaFoldDB" id="A0AAN9XEI1"/>
<sequence>MMSIPQNSTPVEGSDQQEEHLSPNIDESNLGNTNDVPMDDVDDGTQEGTDNSLSIVGSRNLDDHDHEDVLHCLSSAYHIFPVYVLGRHDPICEPKLDRPDPIWDIVRQEAKLELVPCYFHNSQHSLLCLCLWSRGLSAAALTWLRCLVPR</sequence>
<evidence type="ECO:0000256" key="1">
    <source>
        <dbReference type="SAM" id="MobiDB-lite"/>
    </source>
</evidence>
<accession>A0AAN9XEI1</accession>
<feature type="compositionally biased region" description="Polar residues" evidence="1">
    <location>
        <begin position="25"/>
        <end position="35"/>
    </location>
</feature>
<dbReference type="Proteomes" id="UP001386955">
    <property type="component" value="Unassembled WGS sequence"/>
</dbReference>
<evidence type="ECO:0000313" key="3">
    <source>
        <dbReference type="Proteomes" id="UP001386955"/>
    </source>
</evidence>
<feature type="compositionally biased region" description="Polar residues" evidence="1">
    <location>
        <begin position="46"/>
        <end position="57"/>
    </location>
</feature>
<organism evidence="2 3">
    <name type="scientific">Psophocarpus tetragonolobus</name>
    <name type="common">Winged bean</name>
    <name type="synonym">Dolichos tetragonolobus</name>
    <dbReference type="NCBI Taxonomy" id="3891"/>
    <lineage>
        <taxon>Eukaryota</taxon>
        <taxon>Viridiplantae</taxon>
        <taxon>Streptophyta</taxon>
        <taxon>Embryophyta</taxon>
        <taxon>Tracheophyta</taxon>
        <taxon>Spermatophyta</taxon>
        <taxon>Magnoliopsida</taxon>
        <taxon>eudicotyledons</taxon>
        <taxon>Gunneridae</taxon>
        <taxon>Pentapetalae</taxon>
        <taxon>rosids</taxon>
        <taxon>fabids</taxon>
        <taxon>Fabales</taxon>
        <taxon>Fabaceae</taxon>
        <taxon>Papilionoideae</taxon>
        <taxon>50 kb inversion clade</taxon>
        <taxon>NPAAA clade</taxon>
        <taxon>indigoferoid/millettioid clade</taxon>
        <taxon>Phaseoleae</taxon>
        <taxon>Psophocarpus</taxon>
    </lineage>
</organism>
<feature type="compositionally biased region" description="Polar residues" evidence="1">
    <location>
        <begin position="1"/>
        <end position="11"/>
    </location>
</feature>
<gene>
    <name evidence="2" type="ORF">VNO78_24133</name>
</gene>
<evidence type="ECO:0000313" key="2">
    <source>
        <dbReference type="EMBL" id="KAK7389277.1"/>
    </source>
</evidence>
<reference evidence="2 3" key="1">
    <citation type="submission" date="2024-01" db="EMBL/GenBank/DDBJ databases">
        <title>The genomes of 5 underutilized Papilionoideae crops provide insights into root nodulation and disease resistanc.</title>
        <authorList>
            <person name="Jiang F."/>
        </authorList>
    </citation>
    <scope>NUCLEOTIDE SEQUENCE [LARGE SCALE GENOMIC DNA]</scope>
    <source>
        <strain evidence="2">DUOXIRENSHENG_FW03</strain>
        <tissue evidence="2">Leaves</tissue>
    </source>
</reference>
<comment type="caution">
    <text evidence="2">The sequence shown here is derived from an EMBL/GenBank/DDBJ whole genome shotgun (WGS) entry which is preliminary data.</text>
</comment>
<proteinExistence type="predicted"/>
<protein>
    <submittedName>
        <fullName evidence="2">Uncharacterized protein</fullName>
    </submittedName>
</protein>